<evidence type="ECO:0000313" key="2">
    <source>
        <dbReference type="Proteomes" id="UP001160301"/>
    </source>
</evidence>
<protein>
    <submittedName>
        <fullName evidence="1">Uncharacterized protein</fullName>
    </submittedName>
</protein>
<organism evidence="1 2">
    <name type="scientific">Polyangium sorediatum</name>
    <dbReference type="NCBI Taxonomy" id="889274"/>
    <lineage>
        <taxon>Bacteria</taxon>
        <taxon>Pseudomonadati</taxon>
        <taxon>Myxococcota</taxon>
        <taxon>Polyangia</taxon>
        <taxon>Polyangiales</taxon>
        <taxon>Polyangiaceae</taxon>
        <taxon>Polyangium</taxon>
    </lineage>
</organism>
<accession>A0ABT6P2A7</accession>
<keyword evidence="2" id="KW-1185">Reference proteome</keyword>
<sequence>MPKTLRALRATRDAHGPWTLPAGAAGLAAPHSVEAMREGRAVDVLALREKENPGTLRLLVVDKATGAPRQTWTLPPGVRVHPGEVDLVGLSDDDRVVVIAQGQSVLVYEP</sequence>
<dbReference type="Proteomes" id="UP001160301">
    <property type="component" value="Unassembled WGS sequence"/>
</dbReference>
<dbReference type="EMBL" id="JARZHI010000046">
    <property type="protein sequence ID" value="MDI1434742.1"/>
    <property type="molecule type" value="Genomic_DNA"/>
</dbReference>
<proteinExistence type="predicted"/>
<evidence type="ECO:0000313" key="1">
    <source>
        <dbReference type="EMBL" id="MDI1434742.1"/>
    </source>
</evidence>
<name>A0ABT6P2A7_9BACT</name>
<reference evidence="1 2" key="1">
    <citation type="submission" date="2023-04" db="EMBL/GenBank/DDBJ databases">
        <title>The genome sequence of Polyangium sorediatum DSM14670.</title>
        <authorList>
            <person name="Zhang X."/>
        </authorList>
    </citation>
    <scope>NUCLEOTIDE SEQUENCE [LARGE SCALE GENOMIC DNA]</scope>
    <source>
        <strain evidence="1 2">DSM 14670</strain>
    </source>
</reference>
<dbReference type="RefSeq" id="WP_136967438.1">
    <property type="nucleotide sequence ID" value="NZ_JARZHI010000046.1"/>
</dbReference>
<comment type="caution">
    <text evidence="1">The sequence shown here is derived from an EMBL/GenBank/DDBJ whole genome shotgun (WGS) entry which is preliminary data.</text>
</comment>
<gene>
    <name evidence="1" type="ORF">QHF89_34900</name>
</gene>